<proteinExistence type="predicted"/>
<dbReference type="Proteomes" id="UP000041770">
    <property type="component" value="Unassembled WGS sequence"/>
</dbReference>
<dbReference type="AlphaFoldDB" id="A0A655ZTT8"/>
<reference evidence="1 2" key="1">
    <citation type="submission" date="2015-07" db="EMBL/GenBank/DDBJ databases">
        <authorList>
            <consortium name="Pathogen Informatics"/>
        </authorList>
    </citation>
    <scope>NUCLEOTIDE SEQUENCE [LARGE SCALE GENOMIC DNA]</scope>
    <source>
        <strain evidence="1 2">A316</strain>
    </source>
</reference>
<evidence type="ECO:0000313" key="1">
    <source>
        <dbReference type="EMBL" id="CSC74310.1"/>
    </source>
</evidence>
<name>A0A655ZTT8_VIBCL</name>
<protein>
    <submittedName>
        <fullName evidence="1">Uncharacterized protein</fullName>
    </submittedName>
</protein>
<sequence>MINAISENKRFIHFLRVRCYGALQPIYLLKVTIASSSRNGNVLHLSTCIRILQIDSLTLL</sequence>
<dbReference type="EMBL" id="CWQY01000013">
    <property type="protein sequence ID" value="CSC74310.1"/>
    <property type="molecule type" value="Genomic_DNA"/>
</dbReference>
<accession>A0A655ZTT8</accession>
<organism evidence="1 2">
    <name type="scientific">Vibrio cholerae</name>
    <dbReference type="NCBI Taxonomy" id="666"/>
    <lineage>
        <taxon>Bacteria</taxon>
        <taxon>Pseudomonadati</taxon>
        <taxon>Pseudomonadota</taxon>
        <taxon>Gammaproteobacteria</taxon>
        <taxon>Vibrionales</taxon>
        <taxon>Vibrionaceae</taxon>
        <taxon>Vibrio</taxon>
    </lineage>
</organism>
<gene>
    <name evidence="1" type="ORF">ERS013200_02159</name>
</gene>
<evidence type="ECO:0000313" key="2">
    <source>
        <dbReference type="Proteomes" id="UP000041770"/>
    </source>
</evidence>